<accession>A0A1M6C8S4</accession>
<dbReference type="InterPro" id="IPR032179">
    <property type="entry name" value="Cry22Aa_Ig-like"/>
</dbReference>
<organism evidence="2 3">
    <name type="scientific">Dethiosulfatibacter aminovorans DSM 17477</name>
    <dbReference type="NCBI Taxonomy" id="1121476"/>
    <lineage>
        <taxon>Bacteria</taxon>
        <taxon>Bacillati</taxon>
        <taxon>Bacillota</taxon>
        <taxon>Tissierellia</taxon>
        <taxon>Dethiosulfatibacter</taxon>
    </lineage>
</organism>
<dbReference type="Pfam" id="PF16403">
    <property type="entry name" value="Bact_surface_Ig-like"/>
    <property type="match status" value="1"/>
</dbReference>
<keyword evidence="3" id="KW-1185">Reference proteome</keyword>
<gene>
    <name evidence="2" type="ORF">SAMN02745751_00623</name>
</gene>
<dbReference type="InterPro" id="IPR013783">
    <property type="entry name" value="Ig-like_fold"/>
</dbReference>
<proteinExistence type="predicted"/>
<dbReference type="STRING" id="1121476.SAMN02745751_00623"/>
<evidence type="ECO:0000313" key="3">
    <source>
        <dbReference type="Proteomes" id="UP000184052"/>
    </source>
</evidence>
<name>A0A1M6C8S4_9FIRM</name>
<dbReference type="EMBL" id="FQZL01000005">
    <property type="protein sequence ID" value="SHI57366.1"/>
    <property type="molecule type" value="Genomic_DNA"/>
</dbReference>
<dbReference type="Gene3D" id="2.60.40.10">
    <property type="entry name" value="Immunoglobulins"/>
    <property type="match status" value="1"/>
</dbReference>
<reference evidence="2 3" key="1">
    <citation type="submission" date="2016-11" db="EMBL/GenBank/DDBJ databases">
        <authorList>
            <person name="Jaros S."/>
            <person name="Januszkiewicz K."/>
            <person name="Wedrychowicz H."/>
        </authorList>
    </citation>
    <scope>NUCLEOTIDE SEQUENCE [LARGE SCALE GENOMIC DNA]</scope>
    <source>
        <strain evidence="2 3">DSM 17477</strain>
    </source>
</reference>
<dbReference type="Proteomes" id="UP000184052">
    <property type="component" value="Unassembled WGS sequence"/>
</dbReference>
<evidence type="ECO:0000259" key="1">
    <source>
        <dbReference type="Pfam" id="PF16403"/>
    </source>
</evidence>
<evidence type="ECO:0000313" key="2">
    <source>
        <dbReference type="EMBL" id="SHI57366.1"/>
    </source>
</evidence>
<feature type="domain" description="Pesticidal crystal protein Cry22Aa Ig-like" evidence="1">
    <location>
        <begin position="142"/>
        <end position="195"/>
    </location>
</feature>
<sequence>MKSNFLISVVLVVVILAATILVNENRNLKDLGYPDDEIRLINDSRHADIIVANGITYDLLLNLKEQIYYNEEYLEQYCSLLNRVYTEDSLEILTTGIKAYVDKYGVCDTLAFTKDDRVVESIEAALKPSIFVSRKLFPPTGLNEGSDAIRPYIRAESYFDGNIANEVEIDGFIDTSREGSYMLSFYASDSRGYSEGLDVEIIVRILDTRELDNPE</sequence>
<protein>
    <recommendedName>
        <fullName evidence="1">Pesticidal crystal protein Cry22Aa Ig-like domain-containing protein</fullName>
    </recommendedName>
</protein>
<dbReference type="AlphaFoldDB" id="A0A1M6C8S4"/>
<dbReference type="RefSeq" id="WP_073046953.1">
    <property type="nucleotide sequence ID" value="NZ_FQZL01000005.1"/>
</dbReference>
<dbReference type="OrthoDB" id="1756190at2"/>